<dbReference type="InterPro" id="IPR003439">
    <property type="entry name" value="ABC_transporter-like_ATP-bd"/>
</dbReference>
<feature type="transmembrane region" description="Helical" evidence="7">
    <location>
        <begin position="165"/>
        <end position="194"/>
    </location>
</feature>
<dbReference type="InterPro" id="IPR017871">
    <property type="entry name" value="ABC_transporter-like_CS"/>
</dbReference>
<dbReference type="InterPro" id="IPR003593">
    <property type="entry name" value="AAA+_ATPase"/>
</dbReference>
<evidence type="ECO:0000313" key="10">
    <source>
        <dbReference type="EMBL" id="QSF55748.1"/>
    </source>
</evidence>
<evidence type="ECO:0000256" key="2">
    <source>
        <dbReference type="ARBA" id="ARBA00022692"/>
    </source>
</evidence>
<keyword evidence="5 7" id="KW-1133">Transmembrane helix</keyword>
<dbReference type="InterPro" id="IPR027417">
    <property type="entry name" value="P-loop_NTPase"/>
</dbReference>
<accession>A0ABX7LSE9</accession>
<keyword evidence="11" id="KW-1185">Reference proteome</keyword>
<dbReference type="Gene3D" id="1.20.1560.10">
    <property type="entry name" value="ABC transporter type 1, transmembrane domain"/>
    <property type="match status" value="1"/>
</dbReference>
<dbReference type="PROSITE" id="PS50893">
    <property type="entry name" value="ABC_TRANSPORTER_2"/>
    <property type="match status" value="1"/>
</dbReference>
<dbReference type="EMBL" id="CP070968">
    <property type="protein sequence ID" value="QSF55748.1"/>
    <property type="molecule type" value="Genomic_DNA"/>
</dbReference>
<gene>
    <name evidence="10" type="ORF">JX001_02430</name>
</gene>
<name>A0ABX7LSE9_9CAUL</name>
<reference evidence="10 11" key="1">
    <citation type="submission" date="2021-02" db="EMBL/GenBank/DDBJ databases">
        <title>Brevundimonas sp. CS1 genome sequence.</title>
        <authorList>
            <person name="Lee K."/>
            <person name="Choi Y.-J."/>
            <person name="Son H.-R."/>
        </authorList>
    </citation>
    <scope>NUCLEOTIDE SEQUENCE [LARGE SCALE GENOMIC DNA]</scope>
    <source>
        <strain evidence="10 11">CS1</strain>
    </source>
</reference>
<dbReference type="Gene3D" id="3.40.50.300">
    <property type="entry name" value="P-loop containing nucleotide triphosphate hydrolases"/>
    <property type="match status" value="1"/>
</dbReference>
<dbReference type="SUPFAM" id="SSF52540">
    <property type="entry name" value="P-loop containing nucleoside triphosphate hydrolases"/>
    <property type="match status" value="1"/>
</dbReference>
<dbReference type="PROSITE" id="PS50929">
    <property type="entry name" value="ABC_TM1F"/>
    <property type="match status" value="1"/>
</dbReference>
<dbReference type="SUPFAM" id="SSF90123">
    <property type="entry name" value="ABC transporter transmembrane region"/>
    <property type="match status" value="1"/>
</dbReference>
<evidence type="ECO:0000256" key="4">
    <source>
        <dbReference type="ARBA" id="ARBA00022840"/>
    </source>
</evidence>
<evidence type="ECO:0000256" key="1">
    <source>
        <dbReference type="ARBA" id="ARBA00004651"/>
    </source>
</evidence>
<comment type="subcellular location">
    <subcellularLocation>
        <location evidence="1">Cell membrane</location>
        <topology evidence="1">Multi-pass membrane protein</topology>
    </subcellularLocation>
</comment>
<keyword evidence="3" id="KW-0547">Nucleotide-binding</keyword>
<organism evidence="10 11">
    <name type="scientific">Brevundimonas fontaquae</name>
    <dbReference type="NCBI Taxonomy" id="2813778"/>
    <lineage>
        <taxon>Bacteria</taxon>
        <taxon>Pseudomonadati</taxon>
        <taxon>Pseudomonadota</taxon>
        <taxon>Alphaproteobacteria</taxon>
        <taxon>Caulobacterales</taxon>
        <taxon>Caulobacteraceae</taxon>
        <taxon>Brevundimonas</taxon>
    </lineage>
</organism>
<dbReference type="InterPro" id="IPR011527">
    <property type="entry name" value="ABC1_TM_dom"/>
</dbReference>
<dbReference type="Pfam" id="PF00005">
    <property type="entry name" value="ABC_tran"/>
    <property type="match status" value="1"/>
</dbReference>
<evidence type="ECO:0000259" key="9">
    <source>
        <dbReference type="PROSITE" id="PS50929"/>
    </source>
</evidence>
<keyword evidence="4" id="KW-0067">ATP-binding</keyword>
<dbReference type="NCBIfam" id="TIGR01842">
    <property type="entry name" value="type_I_sec_PrtD"/>
    <property type="match status" value="1"/>
</dbReference>
<dbReference type="SMART" id="SM00382">
    <property type="entry name" value="AAA"/>
    <property type="match status" value="1"/>
</dbReference>
<feature type="domain" description="ABC transporter" evidence="8">
    <location>
        <begin position="352"/>
        <end position="594"/>
    </location>
</feature>
<dbReference type="InterPro" id="IPR010128">
    <property type="entry name" value="ATPase_T1SS_PrtD-like"/>
</dbReference>
<dbReference type="PROSITE" id="PS00211">
    <property type="entry name" value="ABC_TRANSPORTER_1"/>
    <property type="match status" value="1"/>
</dbReference>
<feature type="domain" description="ABC transmembrane type-1" evidence="9">
    <location>
        <begin position="46"/>
        <end position="320"/>
    </location>
</feature>
<keyword evidence="2 7" id="KW-0812">Transmembrane</keyword>
<evidence type="ECO:0000256" key="3">
    <source>
        <dbReference type="ARBA" id="ARBA00022741"/>
    </source>
</evidence>
<evidence type="ECO:0000256" key="7">
    <source>
        <dbReference type="SAM" id="Phobius"/>
    </source>
</evidence>
<dbReference type="InterPro" id="IPR036640">
    <property type="entry name" value="ABC1_TM_sf"/>
</dbReference>
<dbReference type="PANTHER" id="PTHR24221">
    <property type="entry name" value="ATP-BINDING CASSETTE SUB-FAMILY B"/>
    <property type="match status" value="1"/>
</dbReference>
<keyword evidence="6 7" id="KW-0472">Membrane</keyword>
<evidence type="ECO:0000256" key="5">
    <source>
        <dbReference type="ARBA" id="ARBA00022989"/>
    </source>
</evidence>
<sequence length="597" mass="63653">MLAVIWRLAYKTVRQTRRWNLQSPFKKTPATEPLHNALKRCRVHFAWSAGFSALVNLLYLAPTIYMMQVYDRVIPTSGLVTLALVTAIALFALATLAALDWLRSRIMIRAGLQLEEDLAPQILARTMAAGEPRNSGQVMREFDALKSTISGPAALAIFDAPWTPLYLACCFLLHPAIGVLTLLGGGLLIILAILNERETRPTLRQSALLSSQTYASQDALSTQNETIRALGMVRASIARHLRHRSSAVKLNAQAQFGGGRYSSSIKFLRLSLQSGSLGLAAFLAVRGEVSAGSIIAASVLLSRAVAPIETLVGAWPSIVQAQASWAALVSVFSSTADIDRSRTRLPAPTGNLRLDGVSVRFPGSEQLQLRSVTLKLDPGLTLGVVGPSGSGKTTLARVVAGALAPTAGVVRIDGADYSAWNPDHLAMHIGYLPQNPGLFAGSVKDNISRFECEKGLDQEDLDALAIAAARGAGAHDMILRLPAGYDTMLGSFGEGVSAGQAQRIALARALYRDPALLVLDEPNSSLDQEGEIALMRAIAGAAERGAAVIIVAHRAGVLARVDRLLTMKDGMVQLEGPREKVLSEMRAASMPAKGLAQ</sequence>
<dbReference type="PANTHER" id="PTHR24221:SF654">
    <property type="entry name" value="ATP-BINDING CASSETTE SUB-FAMILY B MEMBER 6"/>
    <property type="match status" value="1"/>
</dbReference>
<feature type="transmembrane region" description="Helical" evidence="7">
    <location>
        <begin position="45"/>
        <end position="67"/>
    </location>
</feature>
<evidence type="ECO:0000256" key="6">
    <source>
        <dbReference type="ARBA" id="ARBA00023136"/>
    </source>
</evidence>
<evidence type="ECO:0000259" key="8">
    <source>
        <dbReference type="PROSITE" id="PS50893"/>
    </source>
</evidence>
<feature type="transmembrane region" description="Helical" evidence="7">
    <location>
        <begin position="79"/>
        <end position="99"/>
    </location>
</feature>
<dbReference type="InterPro" id="IPR039421">
    <property type="entry name" value="Type_1_exporter"/>
</dbReference>
<protein>
    <submittedName>
        <fullName evidence="10">Type I secretion system permease/ATPase</fullName>
    </submittedName>
</protein>
<dbReference type="Proteomes" id="UP000662957">
    <property type="component" value="Chromosome"/>
</dbReference>
<evidence type="ECO:0000313" key="11">
    <source>
        <dbReference type="Proteomes" id="UP000662957"/>
    </source>
</evidence>
<proteinExistence type="predicted"/>